<evidence type="ECO:0000256" key="3">
    <source>
        <dbReference type="ARBA" id="ARBA00023002"/>
    </source>
</evidence>
<feature type="binding site" evidence="5">
    <location>
        <position position="43"/>
    </location>
    <ligand>
        <name>Fe cation</name>
        <dbReference type="ChEBI" id="CHEBI:24875"/>
        <label>1</label>
    </ligand>
</feature>
<organism evidence="8 9">
    <name type="scientific">Auraticoccus monumenti</name>
    <dbReference type="NCBI Taxonomy" id="675864"/>
    <lineage>
        <taxon>Bacteria</taxon>
        <taxon>Bacillati</taxon>
        <taxon>Actinomycetota</taxon>
        <taxon>Actinomycetes</taxon>
        <taxon>Propionibacteriales</taxon>
        <taxon>Propionibacteriaceae</taxon>
        <taxon>Auraticoccus</taxon>
    </lineage>
</organism>
<name>A0A1G6RPA9_9ACTN</name>
<dbReference type="InterPro" id="IPR041719">
    <property type="entry name" value="Ferritin_prok"/>
</dbReference>
<dbReference type="InterPro" id="IPR009078">
    <property type="entry name" value="Ferritin-like_SF"/>
</dbReference>
<dbReference type="SUPFAM" id="SSF47240">
    <property type="entry name" value="Ferritin-like"/>
    <property type="match status" value="1"/>
</dbReference>
<evidence type="ECO:0000256" key="6">
    <source>
        <dbReference type="RuleBase" id="RU361145"/>
    </source>
</evidence>
<protein>
    <recommendedName>
        <fullName evidence="6">Ferritin</fullName>
    </recommendedName>
</protein>
<accession>A0A1G6RPA9</accession>
<evidence type="ECO:0000313" key="9">
    <source>
        <dbReference type="Proteomes" id="UP000198546"/>
    </source>
</evidence>
<feature type="binding site" evidence="5">
    <location>
        <position position="120"/>
    </location>
    <ligand>
        <name>Fe cation</name>
        <dbReference type="ChEBI" id="CHEBI:24875"/>
        <label>1</label>
    </ligand>
</feature>
<dbReference type="Proteomes" id="UP000198546">
    <property type="component" value="Chromosome i"/>
</dbReference>
<dbReference type="CDD" id="cd01055">
    <property type="entry name" value="Nonheme_Ferritin"/>
    <property type="match status" value="1"/>
</dbReference>
<evidence type="ECO:0000256" key="4">
    <source>
        <dbReference type="ARBA" id="ARBA00023004"/>
    </source>
</evidence>
<dbReference type="InterPro" id="IPR001519">
    <property type="entry name" value="Ferritin"/>
</dbReference>
<dbReference type="Pfam" id="PF00210">
    <property type="entry name" value="Ferritin"/>
    <property type="match status" value="1"/>
</dbReference>
<sequence length="199" mass="21756">MRLSDATFGEPCLSGGGGDVLTRFGAMTAPRFVTLLNEQIGHEFSAHQQYLACAVHYDALTMPQMAGFFYAQAMEERSHAMMMVRFLLDTGARVELSGVAVPQTRFADVVEPVALALEQEKRVTEQIHALTRTAREEDDLAAEQFMQWFIKEQVEEVASMSTLLAVATRAAGVDALEDWVAREHHDEGGDPTAPPAAGA</sequence>
<dbReference type="EMBL" id="LT629688">
    <property type="protein sequence ID" value="SDD06492.1"/>
    <property type="molecule type" value="Genomic_DNA"/>
</dbReference>
<evidence type="ECO:0000313" key="8">
    <source>
        <dbReference type="EMBL" id="SDD06492.1"/>
    </source>
</evidence>
<gene>
    <name evidence="8" type="ORF">SAMN04489747_0082</name>
</gene>
<dbReference type="InterPro" id="IPR012347">
    <property type="entry name" value="Ferritin-like"/>
</dbReference>
<reference evidence="8 9" key="1">
    <citation type="submission" date="2016-10" db="EMBL/GenBank/DDBJ databases">
        <authorList>
            <person name="de Groot N.N."/>
        </authorList>
    </citation>
    <scope>NUCLEOTIDE SEQUENCE [LARGE SCALE GENOMIC DNA]</scope>
    <source>
        <strain evidence="8 9">MON 2.2</strain>
    </source>
</reference>
<dbReference type="GO" id="GO:0008199">
    <property type="term" value="F:ferric iron binding"/>
    <property type="evidence" value="ECO:0007669"/>
    <property type="project" value="InterPro"/>
</dbReference>
<evidence type="ECO:0000256" key="1">
    <source>
        <dbReference type="ARBA" id="ARBA00022434"/>
    </source>
</evidence>
<dbReference type="GO" id="GO:0006826">
    <property type="term" value="P:iron ion transport"/>
    <property type="evidence" value="ECO:0007669"/>
    <property type="project" value="InterPro"/>
</dbReference>
<dbReference type="GO" id="GO:0008198">
    <property type="term" value="F:ferrous iron binding"/>
    <property type="evidence" value="ECO:0007669"/>
    <property type="project" value="TreeGrafter"/>
</dbReference>
<dbReference type="Gene3D" id="1.20.1260.10">
    <property type="match status" value="1"/>
</dbReference>
<feature type="binding site" evidence="5">
    <location>
        <position position="79"/>
    </location>
    <ligand>
        <name>Fe cation</name>
        <dbReference type="ChEBI" id="CHEBI:24875"/>
        <label>1</label>
    </ligand>
</feature>
<keyword evidence="2 5" id="KW-0479">Metal-binding</keyword>
<keyword evidence="1 6" id="KW-0409">Iron storage</keyword>
<feature type="binding site" evidence="5">
    <location>
        <position position="153"/>
    </location>
    <ligand>
        <name>Fe cation</name>
        <dbReference type="ChEBI" id="CHEBI:24875"/>
        <label>1</label>
    </ligand>
</feature>
<dbReference type="GO" id="GO:0005829">
    <property type="term" value="C:cytosol"/>
    <property type="evidence" value="ECO:0007669"/>
    <property type="project" value="TreeGrafter"/>
</dbReference>
<feature type="binding site" evidence="5">
    <location>
        <position position="76"/>
    </location>
    <ligand>
        <name>Fe cation</name>
        <dbReference type="ChEBI" id="CHEBI:24875"/>
        <label>1</label>
    </ligand>
</feature>
<dbReference type="AlphaFoldDB" id="A0A1G6RPA9"/>
<dbReference type="PANTHER" id="PTHR11431:SF127">
    <property type="entry name" value="BACTERIAL NON-HEME FERRITIN"/>
    <property type="match status" value="1"/>
</dbReference>
<dbReference type="PANTHER" id="PTHR11431">
    <property type="entry name" value="FERRITIN"/>
    <property type="match status" value="1"/>
</dbReference>
<evidence type="ECO:0000256" key="5">
    <source>
        <dbReference type="PIRSR" id="PIRSR601519-1"/>
    </source>
</evidence>
<dbReference type="GO" id="GO:0006879">
    <property type="term" value="P:intracellular iron ion homeostasis"/>
    <property type="evidence" value="ECO:0007669"/>
    <property type="project" value="UniProtKB-KW"/>
</dbReference>
<feature type="domain" description="Ferritin-like diiron" evidence="7">
    <location>
        <begin position="26"/>
        <end position="171"/>
    </location>
</feature>
<dbReference type="InterPro" id="IPR009040">
    <property type="entry name" value="Ferritin-like_diiron"/>
</dbReference>
<dbReference type="PROSITE" id="PS50905">
    <property type="entry name" value="FERRITIN_LIKE"/>
    <property type="match status" value="1"/>
</dbReference>
<evidence type="ECO:0000256" key="2">
    <source>
        <dbReference type="ARBA" id="ARBA00022723"/>
    </source>
</evidence>
<dbReference type="STRING" id="675864.SAMN04489747_0082"/>
<keyword evidence="9" id="KW-1185">Reference proteome</keyword>
<keyword evidence="3" id="KW-0560">Oxidoreductase</keyword>
<dbReference type="InterPro" id="IPR008331">
    <property type="entry name" value="Ferritin_DPS_dom"/>
</dbReference>
<proteinExistence type="predicted"/>
<evidence type="ECO:0000259" key="7">
    <source>
        <dbReference type="PROSITE" id="PS50905"/>
    </source>
</evidence>
<keyword evidence="4 5" id="KW-0408">Iron</keyword>
<dbReference type="GO" id="GO:0004322">
    <property type="term" value="F:ferroxidase activity"/>
    <property type="evidence" value="ECO:0007669"/>
    <property type="project" value="TreeGrafter"/>
</dbReference>